<evidence type="ECO:0000256" key="4">
    <source>
        <dbReference type="PROSITE-ProRule" id="PRU00134"/>
    </source>
</evidence>
<evidence type="ECO:0000256" key="3">
    <source>
        <dbReference type="ARBA" id="ARBA00022833"/>
    </source>
</evidence>
<sequence>MDPAIVSAFQSAPRAYLGDMITLPRDYRMPDLSLVRSQAAEVIQLARAPIPQRGETIDSLPPGLWYRYKLPRLFEFSYFCSVDDIPEDILPQCIWSLEWWIRGLLEGSDEQLKPFTKCVERRCGKDTPIPAKKGRYYMLKICRSKIAEYLLHPQINLPLEALYHVRCSMETVKEHGGESDIFHTSPGLYISHAICLARARIDDVEAKTALSRIIQDITFDAGSGTIAHHVHAKVYLARVLRRLGEDDEAQKLEAWLVRWFKKYPHKFKNDILVGMFTTDIGPTVDPVFTGLGGFKWLDHRKATLKTVMRHARYCQNCGAREPQVKLLKCLQCHHTLYCSKECQKMNWRYHKKYCKDAAEQTKKIAEFEKISASAAQQYRDWMDIRDNIMPGMIECFAHALGLARDESRGRTHIVLQEVEYVPSMKSRLDRFRTTRVGVFKQEDAWKDVGSILRLDPGEAKMHIRDMLEAFDQRPMQEQIGSQTLIPIFNLVFSAKRSDGQAYLRMGMISRKELVLMQRRTDWRRDINVEGEPPTQFKLRGGKNPDAEFIF</sequence>
<accession>A0AA39IZX4</accession>
<dbReference type="PROSITE" id="PS50865">
    <property type="entry name" value="ZF_MYND_2"/>
    <property type="match status" value="1"/>
</dbReference>
<dbReference type="Proteomes" id="UP001175211">
    <property type="component" value="Unassembled WGS sequence"/>
</dbReference>
<dbReference type="Gene3D" id="6.10.140.2220">
    <property type="match status" value="1"/>
</dbReference>
<dbReference type="AlphaFoldDB" id="A0AA39IZX4"/>
<keyword evidence="3" id="KW-0862">Zinc</keyword>
<evidence type="ECO:0000256" key="1">
    <source>
        <dbReference type="ARBA" id="ARBA00022723"/>
    </source>
</evidence>
<reference evidence="6" key="1">
    <citation type="submission" date="2023-06" db="EMBL/GenBank/DDBJ databases">
        <authorList>
            <consortium name="Lawrence Berkeley National Laboratory"/>
            <person name="Ahrendt S."/>
            <person name="Sahu N."/>
            <person name="Indic B."/>
            <person name="Wong-Bajracharya J."/>
            <person name="Merenyi Z."/>
            <person name="Ke H.-M."/>
            <person name="Monk M."/>
            <person name="Kocsube S."/>
            <person name="Drula E."/>
            <person name="Lipzen A."/>
            <person name="Balint B."/>
            <person name="Henrissat B."/>
            <person name="Andreopoulos B."/>
            <person name="Martin F.M."/>
            <person name="Harder C.B."/>
            <person name="Rigling D."/>
            <person name="Ford K.L."/>
            <person name="Foster G.D."/>
            <person name="Pangilinan J."/>
            <person name="Papanicolaou A."/>
            <person name="Barry K."/>
            <person name="LaButti K."/>
            <person name="Viragh M."/>
            <person name="Koriabine M."/>
            <person name="Yan M."/>
            <person name="Riley R."/>
            <person name="Champramary S."/>
            <person name="Plett K.L."/>
            <person name="Tsai I.J."/>
            <person name="Slot J."/>
            <person name="Sipos G."/>
            <person name="Plett J."/>
            <person name="Nagy L.G."/>
            <person name="Grigoriev I.V."/>
        </authorList>
    </citation>
    <scope>NUCLEOTIDE SEQUENCE</scope>
    <source>
        <strain evidence="6">CCBAS 213</strain>
    </source>
</reference>
<keyword evidence="1" id="KW-0479">Metal-binding</keyword>
<protein>
    <recommendedName>
        <fullName evidence="5">MYND-type domain-containing protein</fullName>
    </recommendedName>
</protein>
<evidence type="ECO:0000256" key="2">
    <source>
        <dbReference type="ARBA" id="ARBA00022771"/>
    </source>
</evidence>
<keyword evidence="2 4" id="KW-0863">Zinc-finger</keyword>
<dbReference type="InterPro" id="IPR002893">
    <property type="entry name" value="Znf_MYND"/>
</dbReference>
<evidence type="ECO:0000313" key="7">
    <source>
        <dbReference type="Proteomes" id="UP001175211"/>
    </source>
</evidence>
<dbReference type="EMBL" id="JAUEPS010000221">
    <property type="protein sequence ID" value="KAK0433581.1"/>
    <property type="molecule type" value="Genomic_DNA"/>
</dbReference>
<gene>
    <name evidence="6" type="ORF">EV420DRAFT_527060</name>
</gene>
<proteinExistence type="predicted"/>
<evidence type="ECO:0000313" key="6">
    <source>
        <dbReference type="EMBL" id="KAK0433581.1"/>
    </source>
</evidence>
<dbReference type="SUPFAM" id="SSF144232">
    <property type="entry name" value="HIT/MYND zinc finger-like"/>
    <property type="match status" value="1"/>
</dbReference>
<name>A0AA39IZX4_ARMTA</name>
<feature type="domain" description="MYND-type" evidence="5">
    <location>
        <begin position="314"/>
        <end position="354"/>
    </location>
</feature>
<organism evidence="6 7">
    <name type="scientific">Armillaria tabescens</name>
    <name type="common">Ringless honey mushroom</name>
    <name type="synonym">Agaricus tabescens</name>
    <dbReference type="NCBI Taxonomy" id="1929756"/>
    <lineage>
        <taxon>Eukaryota</taxon>
        <taxon>Fungi</taxon>
        <taxon>Dikarya</taxon>
        <taxon>Basidiomycota</taxon>
        <taxon>Agaricomycotina</taxon>
        <taxon>Agaricomycetes</taxon>
        <taxon>Agaricomycetidae</taxon>
        <taxon>Agaricales</taxon>
        <taxon>Marasmiineae</taxon>
        <taxon>Physalacriaceae</taxon>
        <taxon>Desarmillaria</taxon>
    </lineage>
</organism>
<dbReference type="GeneID" id="85366028"/>
<comment type="caution">
    <text evidence="6">The sequence shown here is derived from an EMBL/GenBank/DDBJ whole genome shotgun (WGS) entry which is preliminary data.</text>
</comment>
<dbReference type="RefSeq" id="XP_060321539.1">
    <property type="nucleotide sequence ID" value="XM_060482480.1"/>
</dbReference>
<evidence type="ECO:0000259" key="5">
    <source>
        <dbReference type="PROSITE" id="PS50865"/>
    </source>
</evidence>
<dbReference type="Pfam" id="PF01753">
    <property type="entry name" value="zf-MYND"/>
    <property type="match status" value="1"/>
</dbReference>
<keyword evidence="7" id="KW-1185">Reference proteome</keyword>
<dbReference type="GO" id="GO:0008270">
    <property type="term" value="F:zinc ion binding"/>
    <property type="evidence" value="ECO:0007669"/>
    <property type="project" value="UniProtKB-KW"/>
</dbReference>